<dbReference type="InterPro" id="IPR000719">
    <property type="entry name" value="Prot_kinase_dom"/>
</dbReference>
<dbReference type="CDD" id="cd14007">
    <property type="entry name" value="STKc_Aurora"/>
    <property type="match status" value="1"/>
</dbReference>
<dbReference type="Pfam" id="PF17862">
    <property type="entry name" value="AAA_lid_3"/>
    <property type="match status" value="1"/>
</dbReference>
<keyword evidence="4 12" id="KW-0418">Kinase</keyword>
<proteinExistence type="inferred from homology"/>
<feature type="domain" description="Protein kinase" evidence="14">
    <location>
        <begin position="635"/>
        <end position="886"/>
    </location>
</feature>
<dbReference type="FunFam" id="3.30.200.20:FF:000042">
    <property type="entry name" value="Aurora kinase A"/>
    <property type="match status" value="1"/>
</dbReference>
<dbReference type="Gene3D" id="1.10.510.10">
    <property type="entry name" value="Transferase(Phosphotransferase) domain 1"/>
    <property type="match status" value="1"/>
</dbReference>
<dbReference type="PROSITE" id="PS00107">
    <property type="entry name" value="PROTEIN_KINASE_ATP"/>
    <property type="match status" value="1"/>
</dbReference>
<keyword evidence="16" id="KW-1185">Reference proteome</keyword>
<dbReference type="EMBL" id="OU466860">
    <property type="protein sequence ID" value="CAH2057863.1"/>
    <property type="molecule type" value="Genomic_DNA"/>
</dbReference>
<feature type="binding site" evidence="11">
    <location>
        <position position="668"/>
    </location>
    <ligand>
        <name>ATP</name>
        <dbReference type="ChEBI" id="CHEBI:30616"/>
    </ligand>
</feature>
<dbReference type="InterPro" id="IPR007330">
    <property type="entry name" value="MIT_dom"/>
</dbReference>
<dbReference type="InterPro" id="IPR003593">
    <property type="entry name" value="AAA+_ATPase"/>
</dbReference>
<dbReference type="PANTHER" id="PTHR24350">
    <property type="entry name" value="SERINE/THREONINE-PROTEIN KINASE IAL-RELATED"/>
    <property type="match status" value="1"/>
</dbReference>
<feature type="binding site" evidence="9">
    <location>
        <begin position="762"/>
        <end position="763"/>
    </location>
    <ligand>
        <name>ATP</name>
        <dbReference type="ChEBI" id="CHEBI:30616"/>
    </ligand>
</feature>
<evidence type="ECO:0000313" key="16">
    <source>
        <dbReference type="Proteomes" id="UP000836841"/>
    </source>
</evidence>
<dbReference type="PROSITE" id="PS00674">
    <property type="entry name" value="AAA"/>
    <property type="match status" value="1"/>
</dbReference>
<evidence type="ECO:0000256" key="9">
    <source>
        <dbReference type="PIRSR" id="PIRSR630616-2"/>
    </source>
</evidence>
<evidence type="ECO:0000313" key="15">
    <source>
        <dbReference type="EMBL" id="CAH2057863.1"/>
    </source>
</evidence>
<dbReference type="GO" id="GO:0004674">
    <property type="term" value="F:protein serine/threonine kinase activity"/>
    <property type="evidence" value="ECO:0007669"/>
    <property type="project" value="UniProtKB-KW"/>
</dbReference>
<feature type="binding site" evidence="9">
    <location>
        <position position="664"/>
    </location>
    <ligand>
        <name>ATP</name>
        <dbReference type="ChEBI" id="CHEBI:30616"/>
    </ligand>
</feature>
<feature type="region of interest" description="Disordered" evidence="13">
    <location>
        <begin position="148"/>
        <end position="199"/>
    </location>
</feature>
<feature type="binding site" evidence="9">
    <location>
        <position position="776"/>
    </location>
    <ligand>
        <name>ATP</name>
        <dbReference type="ChEBI" id="CHEBI:30616"/>
    </ligand>
</feature>
<evidence type="ECO:0000256" key="1">
    <source>
        <dbReference type="ARBA" id="ARBA00022527"/>
    </source>
</evidence>
<feature type="active site" description="Proton acceptor" evidence="8">
    <location>
        <position position="758"/>
    </location>
</feature>
<sequence>MSFIRDIIDSFSSVFTEEHNHREESKHDPSVSTSSGSMNGVDGVPVSNERVAYKLKGYFDLAKEEIAKGVKAEEWGLHEDALLHYRNAQRIMSEASSTPSPSYISSSEKEKVRSYREKISKWQNQVSERLQALSKRTGVAMSENKRTVPFTSPASVSSSTASSNRRVSSQMRNSLPRGGIGMARSPKDATTNAKPAKESGNVYDDKLVEMINTTIVDRSPSVRWDDVAGLDGAKQALLEMVILPAKRRDLFTGLRRPARGLLLFGPPGNGKTMLAKAVASESQATFFNVSASSLTSKWVGEAEKLVKTLFQVAISRQPSVIFMDEIDSIMSTRSTNENEASRRLKSEFLIQFDGVTSNPDDLVIVIGATNKPQELDDAVLRRLVKRIYVPLPDSNVRKLLFQTKLKCQPHSLSGGDIDKIVRETEGKLYRSFVLRNTDYSLPRRHSLVTNEHKLPYVTGYSGSDLQALCEEAAMMPIRELGADILTIQANKVRPLRYDDFRKSMAVIRPSLSKSKWEELEQLKKKTENSQNVYSSKRKTDIIMAYNWFESKLTDNSIWFKDNSQNLERAWREGLSEFSFQICFSALFISLFSIYPLKHRLLLSRCRRVTVIGKMYTKPIEFDARDPEKPWSLADFEIGKPLGKGKFGRVYLAREAKSHFVVALKVIFKEQIEKYKLHHQLRREMEIQTSLRHPNILRLYGWFDDDERIFLILEYAHGGELYGLLKKNTHLTEQQAATYISSLSQALAYCHGKCVIHRDIKPENLLLDHEGRLKIADFGWSVQSSNKRKTMCGTLDYLAPEMVENKDHDHAVDNWTLGILCYEFLYGNPPFEAENQRDTFKRILKIDLSFPPTPSISDEAKNLISQLLVKDPSKRLSIQKIMQHPWIVKNADPKGVCLT</sequence>
<feature type="compositionally biased region" description="Basic and acidic residues" evidence="13">
    <location>
        <begin position="18"/>
        <end position="29"/>
    </location>
</feature>
<dbReference type="FunFam" id="1.10.510.10:FF:000235">
    <property type="entry name" value="Serine/threonine-protein kinase ark1"/>
    <property type="match status" value="1"/>
</dbReference>
<organism evidence="15 16">
    <name type="scientific">Thlaspi arvense</name>
    <name type="common">Field penny-cress</name>
    <dbReference type="NCBI Taxonomy" id="13288"/>
    <lineage>
        <taxon>Eukaryota</taxon>
        <taxon>Viridiplantae</taxon>
        <taxon>Streptophyta</taxon>
        <taxon>Embryophyta</taxon>
        <taxon>Tracheophyta</taxon>
        <taxon>Spermatophyta</taxon>
        <taxon>Magnoliopsida</taxon>
        <taxon>eudicotyledons</taxon>
        <taxon>Gunneridae</taxon>
        <taxon>Pentapetalae</taxon>
        <taxon>rosids</taxon>
        <taxon>malvids</taxon>
        <taxon>Brassicales</taxon>
        <taxon>Brassicaceae</taxon>
        <taxon>Thlaspideae</taxon>
        <taxon>Thlaspi</taxon>
    </lineage>
</organism>
<keyword evidence="5 9" id="KW-0067">ATP-binding</keyword>
<evidence type="ECO:0000256" key="13">
    <source>
        <dbReference type="SAM" id="MobiDB-lite"/>
    </source>
</evidence>
<evidence type="ECO:0000256" key="12">
    <source>
        <dbReference type="RuleBase" id="RU367134"/>
    </source>
</evidence>
<evidence type="ECO:0000256" key="11">
    <source>
        <dbReference type="PROSITE-ProRule" id="PRU10141"/>
    </source>
</evidence>
<name>A0AAU9S7Y5_THLAR</name>
<dbReference type="AlphaFoldDB" id="A0AAU9S7Y5"/>
<comment type="catalytic activity">
    <reaction evidence="7 12">
        <text>L-seryl-[protein] + ATP = O-phospho-L-seryl-[protein] + ADP + H(+)</text>
        <dbReference type="Rhea" id="RHEA:17989"/>
        <dbReference type="Rhea" id="RHEA-COMP:9863"/>
        <dbReference type="Rhea" id="RHEA-COMP:11604"/>
        <dbReference type="ChEBI" id="CHEBI:15378"/>
        <dbReference type="ChEBI" id="CHEBI:29999"/>
        <dbReference type="ChEBI" id="CHEBI:30616"/>
        <dbReference type="ChEBI" id="CHEBI:83421"/>
        <dbReference type="ChEBI" id="CHEBI:456216"/>
        <dbReference type="EC" id="2.7.11.1"/>
    </reaction>
</comment>
<dbReference type="Gene3D" id="1.20.58.80">
    <property type="entry name" value="Phosphotransferase system, lactose/cellobiose-type IIA subunit"/>
    <property type="match status" value="1"/>
</dbReference>
<dbReference type="EC" id="2.7.11.1" evidence="12"/>
<evidence type="ECO:0000256" key="10">
    <source>
        <dbReference type="PIRSR" id="PIRSR630616-3"/>
    </source>
</evidence>
<feature type="binding site" evidence="9">
    <location>
        <begin position="713"/>
        <end position="715"/>
    </location>
    <ligand>
        <name>ATP</name>
        <dbReference type="ChEBI" id="CHEBI:30616"/>
    </ligand>
</feature>
<dbReference type="Gene3D" id="3.40.50.300">
    <property type="entry name" value="P-loop containing nucleotide triphosphate hydrolases"/>
    <property type="match status" value="1"/>
</dbReference>
<dbReference type="CDD" id="cd02679">
    <property type="entry name" value="MIT_spastin"/>
    <property type="match status" value="1"/>
</dbReference>
<dbReference type="GO" id="GO:0005524">
    <property type="term" value="F:ATP binding"/>
    <property type="evidence" value="ECO:0007669"/>
    <property type="project" value="UniProtKB-UniRule"/>
</dbReference>
<dbReference type="InterPro" id="IPR008271">
    <property type="entry name" value="Ser/Thr_kinase_AS"/>
</dbReference>
<feature type="non-terminal residue" evidence="15">
    <location>
        <position position="898"/>
    </location>
</feature>
<dbReference type="GO" id="GO:0016887">
    <property type="term" value="F:ATP hydrolysis activity"/>
    <property type="evidence" value="ECO:0007669"/>
    <property type="project" value="InterPro"/>
</dbReference>
<dbReference type="SMART" id="SM00745">
    <property type="entry name" value="MIT"/>
    <property type="match status" value="1"/>
</dbReference>
<keyword evidence="2 12" id="KW-0808">Transferase</keyword>
<dbReference type="SMART" id="SM00220">
    <property type="entry name" value="S_TKc"/>
    <property type="match status" value="1"/>
</dbReference>
<evidence type="ECO:0000256" key="2">
    <source>
        <dbReference type="ARBA" id="ARBA00022679"/>
    </source>
</evidence>
<dbReference type="SUPFAM" id="SSF52540">
    <property type="entry name" value="P-loop containing nucleoside triphosphate hydrolases"/>
    <property type="match status" value="1"/>
</dbReference>
<comment type="catalytic activity">
    <reaction evidence="6 12">
        <text>L-threonyl-[protein] + ATP = O-phospho-L-threonyl-[protein] + ADP + H(+)</text>
        <dbReference type="Rhea" id="RHEA:46608"/>
        <dbReference type="Rhea" id="RHEA-COMP:11060"/>
        <dbReference type="Rhea" id="RHEA-COMP:11605"/>
        <dbReference type="ChEBI" id="CHEBI:15378"/>
        <dbReference type="ChEBI" id="CHEBI:30013"/>
        <dbReference type="ChEBI" id="CHEBI:30616"/>
        <dbReference type="ChEBI" id="CHEBI:61977"/>
        <dbReference type="ChEBI" id="CHEBI:456216"/>
        <dbReference type="EC" id="2.7.11.1"/>
    </reaction>
</comment>
<dbReference type="InterPro" id="IPR011009">
    <property type="entry name" value="Kinase-like_dom_sf"/>
</dbReference>
<dbReference type="Pfam" id="PF00004">
    <property type="entry name" value="AAA"/>
    <property type="match status" value="1"/>
</dbReference>
<gene>
    <name evidence="15" type="ORF">TAV2_LOCUS13893</name>
</gene>
<dbReference type="Gene3D" id="3.30.200.20">
    <property type="entry name" value="Phosphorylase Kinase, domain 1"/>
    <property type="match status" value="1"/>
</dbReference>
<keyword evidence="3 9" id="KW-0547">Nucleotide-binding</keyword>
<dbReference type="InterPro" id="IPR003959">
    <property type="entry name" value="ATPase_AAA_core"/>
</dbReference>
<dbReference type="SMART" id="SM00382">
    <property type="entry name" value="AAA"/>
    <property type="match status" value="1"/>
</dbReference>
<evidence type="ECO:0000256" key="7">
    <source>
        <dbReference type="ARBA" id="ARBA00048679"/>
    </source>
</evidence>
<dbReference type="SUPFAM" id="SSF56112">
    <property type="entry name" value="Protein kinase-like (PK-like)"/>
    <property type="match status" value="1"/>
</dbReference>
<evidence type="ECO:0000256" key="8">
    <source>
        <dbReference type="PIRSR" id="PIRSR630616-1"/>
    </source>
</evidence>
<dbReference type="PROSITE" id="PS00108">
    <property type="entry name" value="PROTEIN_KINASE_ST"/>
    <property type="match status" value="1"/>
</dbReference>
<dbReference type="InterPro" id="IPR030616">
    <property type="entry name" value="Aur-like"/>
</dbReference>
<dbReference type="CDD" id="cd19524">
    <property type="entry name" value="RecA-like_spastin"/>
    <property type="match status" value="1"/>
</dbReference>
<protein>
    <recommendedName>
        <fullName evidence="12">Aurora kinase</fullName>
        <ecNumber evidence="12">2.7.11.1</ecNumber>
    </recommendedName>
</protein>
<dbReference type="FunFam" id="1.20.58.80:FF:000019">
    <property type="entry name" value="AAA-type ATPase family protein"/>
    <property type="match status" value="1"/>
</dbReference>
<dbReference type="InterPro" id="IPR017441">
    <property type="entry name" value="Protein_kinase_ATP_BS"/>
</dbReference>
<dbReference type="InterPro" id="IPR027417">
    <property type="entry name" value="P-loop_NTPase"/>
</dbReference>
<dbReference type="Pfam" id="PF00069">
    <property type="entry name" value="Pkinase"/>
    <property type="match status" value="1"/>
</dbReference>
<evidence type="ECO:0000259" key="14">
    <source>
        <dbReference type="PROSITE" id="PS50011"/>
    </source>
</evidence>
<dbReference type="Gene3D" id="1.10.8.60">
    <property type="match status" value="2"/>
</dbReference>
<comment type="similarity">
    <text evidence="12">Belongs to the protein kinase superfamily. Ser/Thr protein kinase family. Aurora subfamily.</text>
</comment>
<dbReference type="InterPro" id="IPR003960">
    <property type="entry name" value="ATPase_AAA_CS"/>
</dbReference>
<evidence type="ECO:0000256" key="3">
    <source>
        <dbReference type="ARBA" id="ARBA00022741"/>
    </source>
</evidence>
<evidence type="ECO:0000256" key="4">
    <source>
        <dbReference type="ARBA" id="ARBA00022777"/>
    </source>
</evidence>
<dbReference type="InterPro" id="IPR041569">
    <property type="entry name" value="AAA_lid_3"/>
</dbReference>
<feature type="compositionally biased region" description="Low complexity" evidence="13">
    <location>
        <begin position="151"/>
        <end position="169"/>
    </location>
</feature>
<feature type="binding site" evidence="9">
    <location>
        <position position="645"/>
    </location>
    <ligand>
        <name>ATP</name>
        <dbReference type="ChEBI" id="CHEBI:30616"/>
    </ligand>
</feature>
<dbReference type="Proteomes" id="UP000836841">
    <property type="component" value="Chromosome 4"/>
</dbReference>
<dbReference type="FunFam" id="3.40.50.300:FF:000958">
    <property type="entry name" value="Spastin, putative"/>
    <property type="match status" value="1"/>
</dbReference>
<keyword evidence="1 12" id="KW-0723">Serine/threonine-protein kinase</keyword>
<feature type="region of interest" description="Disordered" evidence="13">
    <location>
        <begin position="18"/>
        <end position="43"/>
    </location>
</feature>
<evidence type="ECO:0000256" key="5">
    <source>
        <dbReference type="ARBA" id="ARBA00022840"/>
    </source>
</evidence>
<feature type="cross-link" description="Glycyl lysine isopeptide (Lys-Gly) (interchain with G-Cter in SUMO2)" evidence="10">
    <location>
        <position position="760"/>
    </location>
</feature>
<reference evidence="15 16" key="1">
    <citation type="submission" date="2022-03" db="EMBL/GenBank/DDBJ databases">
        <authorList>
            <person name="Nunn A."/>
            <person name="Chopra R."/>
            <person name="Nunn A."/>
            <person name="Contreras Garrido A."/>
        </authorList>
    </citation>
    <scope>NUCLEOTIDE SEQUENCE [LARGE SCALE GENOMIC DNA]</scope>
</reference>
<evidence type="ECO:0000256" key="6">
    <source>
        <dbReference type="ARBA" id="ARBA00047899"/>
    </source>
</evidence>
<dbReference type="PROSITE" id="PS50011">
    <property type="entry name" value="PROTEIN_KINASE_DOM"/>
    <property type="match status" value="1"/>
</dbReference>
<accession>A0AAU9S7Y5</accession>